<evidence type="ECO:0000313" key="1">
    <source>
        <dbReference type="EMBL" id="MBF9197915.1"/>
    </source>
</evidence>
<gene>
    <name evidence="1" type="ORF">I2H36_17920</name>
</gene>
<proteinExistence type="predicted"/>
<dbReference type="Proteomes" id="UP000611708">
    <property type="component" value="Unassembled WGS sequence"/>
</dbReference>
<dbReference type="EMBL" id="JADQDN010000013">
    <property type="protein sequence ID" value="MBF9197915.1"/>
    <property type="molecule type" value="Genomic_DNA"/>
</dbReference>
<keyword evidence="2" id="KW-1185">Reference proteome</keyword>
<accession>A0ABS0HXM8</accession>
<organism evidence="1 2">
    <name type="scientific">Microvirga terrestris</name>
    <dbReference type="NCBI Taxonomy" id="2791024"/>
    <lineage>
        <taxon>Bacteria</taxon>
        <taxon>Pseudomonadati</taxon>
        <taxon>Pseudomonadota</taxon>
        <taxon>Alphaproteobacteria</taxon>
        <taxon>Hyphomicrobiales</taxon>
        <taxon>Methylobacteriaceae</taxon>
        <taxon>Microvirga</taxon>
    </lineage>
</organism>
<name>A0ABS0HXM8_9HYPH</name>
<dbReference type="RefSeq" id="WP_196265267.1">
    <property type="nucleotide sequence ID" value="NZ_JADQDN010000013.1"/>
</dbReference>
<evidence type="ECO:0000313" key="2">
    <source>
        <dbReference type="Proteomes" id="UP000611708"/>
    </source>
</evidence>
<reference evidence="1 2" key="1">
    <citation type="submission" date="2020-11" db="EMBL/GenBank/DDBJ databases">
        <authorList>
            <person name="Kim M.K."/>
        </authorList>
    </citation>
    <scope>NUCLEOTIDE SEQUENCE [LARGE SCALE GENOMIC DNA]</scope>
    <source>
        <strain evidence="1 2">BT290</strain>
    </source>
</reference>
<sequence length="64" mass="7449">MVASFGHEQEANVRALLEFRFSYPGTRMMTRVMVRNQRREVQMRDEVLDGLMAAEKGEDGWEGE</sequence>
<comment type="caution">
    <text evidence="1">The sequence shown here is derived from an EMBL/GenBank/DDBJ whole genome shotgun (WGS) entry which is preliminary data.</text>
</comment>
<protein>
    <submittedName>
        <fullName evidence="1">Uncharacterized protein</fullName>
    </submittedName>
</protein>